<dbReference type="Pfam" id="PF00487">
    <property type="entry name" value="FA_desaturase"/>
    <property type="match status" value="1"/>
</dbReference>
<dbReference type="Proteomes" id="UP000001880">
    <property type="component" value="Chromosome"/>
</dbReference>
<dbReference type="HOGENOM" id="CLU_059522_0_0_7"/>
<protein>
    <submittedName>
        <fullName evidence="3">Fatty acid desaturase</fullName>
    </submittedName>
</protein>
<evidence type="ECO:0000259" key="2">
    <source>
        <dbReference type="Pfam" id="PF00487"/>
    </source>
</evidence>
<feature type="domain" description="Fatty acid desaturase" evidence="2">
    <location>
        <begin position="74"/>
        <end position="302"/>
    </location>
</feature>
<reference evidence="3 4" key="1">
    <citation type="journal article" date="2010" name="Stand. Genomic Sci.">
        <title>Complete genome sequence of Haliangium ochraceum type strain (SMP-2).</title>
        <authorList>
            <consortium name="US DOE Joint Genome Institute (JGI-PGF)"/>
            <person name="Ivanova N."/>
            <person name="Daum C."/>
            <person name="Lang E."/>
            <person name="Abt B."/>
            <person name="Kopitz M."/>
            <person name="Saunders E."/>
            <person name="Lapidus A."/>
            <person name="Lucas S."/>
            <person name="Glavina Del Rio T."/>
            <person name="Nolan M."/>
            <person name="Tice H."/>
            <person name="Copeland A."/>
            <person name="Cheng J.F."/>
            <person name="Chen F."/>
            <person name="Bruce D."/>
            <person name="Goodwin L."/>
            <person name="Pitluck S."/>
            <person name="Mavromatis K."/>
            <person name="Pati A."/>
            <person name="Mikhailova N."/>
            <person name="Chen A."/>
            <person name="Palaniappan K."/>
            <person name="Land M."/>
            <person name="Hauser L."/>
            <person name="Chang Y.J."/>
            <person name="Jeffries C.D."/>
            <person name="Detter J.C."/>
            <person name="Brettin T."/>
            <person name="Rohde M."/>
            <person name="Goker M."/>
            <person name="Bristow J."/>
            <person name="Markowitz V."/>
            <person name="Eisen J.A."/>
            <person name="Hugenholtz P."/>
            <person name="Kyrpides N.C."/>
            <person name="Klenk H.P."/>
        </authorList>
    </citation>
    <scope>NUCLEOTIDE SEQUENCE [LARGE SCALE GENOMIC DNA]</scope>
    <source>
        <strain evidence="4">DSM 14365 / CIP 107738 / JCM 11303 / AJ 13395 / SMP-2</strain>
    </source>
</reference>
<dbReference type="InterPro" id="IPR005804">
    <property type="entry name" value="FA_desaturase_dom"/>
</dbReference>
<proteinExistence type="predicted"/>
<keyword evidence="1" id="KW-1133">Transmembrane helix</keyword>
<feature type="transmembrane region" description="Helical" evidence="1">
    <location>
        <begin position="41"/>
        <end position="63"/>
    </location>
</feature>
<keyword evidence="4" id="KW-1185">Reference proteome</keyword>
<keyword evidence="1" id="KW-0472">Membrane</keyword>
<sequence>MSQIDIRASLAAFPAVTQPFWTWMTGKALPGQRPLFRGTPWTYLGSTLLTFAAGLALSAWAALRAPSLDMLWLLLGWPLTVNGARNMALVLVHQCGHERFTKNGRIDRLVGDFLSTLLLSQDVASYRYDHVHLHHSAKSFTSEQDPVLRFLRSAGFRDGLSPRRLWWHTLKTLCSPVFHARYLFSRLRYNMALTHGFRRLAAWSYVGAWAALCMGVPGGWKVLLLAYVVPVVIFYQQSAFLELLTEHAWGLPRGDDEAARDLLATRSWGRFCASPLPSGDGSALTRARAWGRWWALMLGYHLPVRFLVLVGDAPQHDFHHRHPGSMDWPSSAYARQADIDAGHQGWPSYWDVWGLHTAIAHVFDAMSGNLAVPTHSPRVQLEGATLPPAA</sequence>
<dbReference type="AlphaFoldDB" id="D0LME5"/>
<dbReference type="RefSeq" id="WP_012829449.1">
    <property type="nucleotide sequence ID" value="NC_013440.1"/>
</dbReference>
<dbReference type="STRING" id="502025.Hoch_4357"/>
<dbReference type="KEGG" id="hoh:Hoch_4357"/>
<name>D0LME5_HALO1</name>
<dbReference type="eggNOG" id="COG3239">
    <property type="taxonomic scope" value="Bacteria"/>
</dbReference>
<dbReference type="OrthoDB" id="1550403at2"/>
<dbReference type="EMBL" id="CP001804">
    <property type="protein sequence ID" value="ACY16851.1"/>
    <property type="molecule type" value="Genomic_DNA"/>
</dbReference>
<gene>
    <name evidence="3" type="ordered locus">Hoch_4357</name>
</gene>
<dbReference type="GO" id="GO:0006629">
    <property type="term" value="P:lipid metabolic process"/>
    <property type="evidence" value="ECO:0007669"/>
    <property type="project" value="InterPro"/>
</dbReference>
<evidence type="ECO:0000313" key="3">
    <source>
        <dbReference type="EMBL" id="ACY16851.1"/>
    </source>
</evidence>
<organism evidence="3 4">
    <name type="scientific">Haliangium ochraceum (strain DSM 14365 / JCM 11303 / SMP-2)</name>
    <dbReference type="NCBI Taxonomy" id="502025"/>
    <lineage>
        <taxon>Bacteria</taxon>
        <taxon>Pseudomonadati</taxon>
        <taxon>Myxococcota</taxon>
        <taxon>Polyangia</taxon>
        <taxon>Haliangiales</taxon>
        <taxon>Kofleriaceae</taxon>
        <taxon>Haliangium</taxon>
    </lineage>
</organism>
<evidence type="ECO:0000313" key="4">
    <source>
        <dbReference type="Proteomes" id="UP000001880"/>
    </source>
</evidence>
<accession>D0LME5</accession>
<evidence type="ECO:0000256" key="1">
    <source>
        <dbReference type="SAM" id="Phobius"/>
    </source>
</evidence>
<keyword evidence="1" id="KW-0812">Transmembrane</keyword>